<dbReference type="STRING" id="37001.A0A1A9WLQ7"/>
<dbReference type="AlphaFoldDB" id="A0A1A9WLQ7"/>
<proteinExistence type="predicted"/>
<name>A0A1A9WLQ7_9MUSC</name>
<dbReference type="InterPro" id="IPR036179">
    <property type="entry name" value="Ig-like_dom_sf"/>
</dbReference>
<dbReference type="PANTHER" id="PTHR21261">
    <property type="entry name" value="BEAT PROTEIN"/>
    <property type="match status" value="1"/>
</dbReference>
<feature type="domain" description="Ig-like" evidence="1">
    <location>
        <begin position="31"/>
        <end position="127"/>
    </location>
</feature>
<dbReference type="VEuPathDB" id="VectorBase:GBRI024183"/>
<dbReference type="InterPro" id="IPR013783">
    <property type="entry name" value="Ig-like_fold"/>
</dbReference>
<reference evidence="3" key="1">
    <citation type="submission" date="2014-03" db="EMBL/GenBank/DDBJ databases">
        <authorList>
            <person name="Aksoy S."/>
            <person name="Warren W."/>
            <person name="Wilson R.K."/>
        </authorList>
    </citation>
    <scope>NUCLEOTIDE SEQUENCE [LARGE SCALE GENOMIC DNA]</scope>
    <source>
        <strain evidence="3">IAEA</strain>
    </source>
</reference>
<reference evidence="2" key="2">
    <citation type="submission" date="2020-05" db="UniProtKB">
        <authorList>
            <consortium name="EnsemblMetazoa"/>
        </authorList>
    </citation>
    <scope>IDENTIFICATION</scope>
    <source>
        <strain evidence="2">IAEA</strain>
    </source>
</reference>
<dbReference type="Proteomes" id="UP000091820">
    <property type="component" value="Unassembled WGS sequence"/>
</dbReference>
<evidence type="ECO:0000259" key="1">
    <source>
        <dbReference type="PROSITE" id="PS50835"/>
    </source>
</evidence>
<dbReference type="InterPro" id="IPR013151">
    <property type="entry name" value="Immunoglobulin_dom"/>
</dbReference>
<dbReference type="Gene3D" id="2.60.40.10">
    <property type="entry name" value="Immunoglobulins"/>
    <property type="match status" value="1"/>
</dbReference>
<evidence type="ECO:0000313" key="2">
    <source>
        <dbReference type="EnsemblMetazoa" id="GBRI024183-PA"/>
    </source>
</evidence>
<organism evidence="2 3">
    <name type="scientific">Glossina brevipalpis</name>
    <dbReference type="NCBI Taxonomy" id="37001"/>
    <lineage>
        <taxon>Eukaryota</taxon>
        <taxon>Metazoa</taxon>
        <taxon>Ecdysozoa</taxon>
        <taxon>Arthropoda</taxon>
        <taxon>Hexapoda</taxon>
        <taxon>Insecta</taxon>
        <taxon>Pterygota</taxon>
        <taxon>Neoptera</taxon>
        <taxon>Endopterygota</taxon>
        <taxon>Diptera</taxon>
        <taxon>Brachycera</taxon>
        <taxon>Muscomorpha</taxon>
        <taxon>Hippoboscoidea</taxon>
        <taxon>Glossinidae</taxon>
        <taxon>Glossina</taxon>
    </lineage>
</organism>
<dbReference type="PROSITE" id="PS50835">
    <property type="entry name" value="IG_LIKE"/>
    <property type="match status" value="1"/>
</dbReference>
<dbReference type="SUPFAM" id="SSF48726">
    <property type="entry name" value="Immunoglobulin"/>
    <property type="match status" value="1"/>
</dbReference>
<dbReference type="InterPro" id="IPR007110">
    <property type="entry name" value="Ig-like_dom"/>
</dbReference>
<accession>A0A1A9WLQ7</accession>
<protein>
    <submittedName>
        <fullName evidence="2">Ig-like domain-containing protein</fullName>
    </submittedName>
</protein>
<sequence>IFNDFSCCLFSFLNTDGHTDAEVHLNVPRYVERGTSATLECIHDVEPIVLFKVSWFRDEVKFFEYVKGRKLPFKNFTLDGADIDWEYSNESQVTLANVDFKLSGQFHCEVSMTSPLYTKASSEHLMSVFCSLNVYKENETPGTIGSSISICHVFYLLCREVDEKYVRTHHVYSLNGKTHRRSQQQQEQELEIQQAKQKKQQMSKMPDSQQFYSQQQQQYNHIYQLPFHLPHLLTDRYDKSLRWSGNRPIGM</sequence>
<evidence type="ECO:0000313" key="3">
    <source>
        <dbReference type="Proteomes" id="UP000091820"/>
    </source>
</evidence>
<dbReference type="Pfam" id="PF00047">
    <property type="entry name" value="ig"/>
    <property type="match status" value="1"/>
</dbReference>
<dbReference type="PANTHER" id="PTHR21261:SF3">
    <property type="entry name" value="BEATEN PATH VII"/>
    <property type="match status" value="1"/>
</dbReference>
<keyword evidence="3" id="KW-1185">Reference proteome</keyword>
<dbReference type="EnsemblMetazoa" id="GBRI024183-RA">
    <property type="protein sequence ID" value="GBRI024183-PA"/>
    <property type="gene ID" value="GBRI024183"/>
</dbReference>